<evidence type="ECO:0000256" key="4">
    <source>
        <dbReference type="ARBA" id="ARBA00022970"/>
    </source>
</evidence>
<dbReference type="SUPFAM" id="SSF53822">
    <property type="entry name" value="Periplasmic binding protein-like I"/>
    <property type="match status" value="1"/>
</dbReference>
<dbReference type="Gene3D" id="3.40.50.2300">
    <property type="match status" value="2"/>
</dbReference>
<name>A0A1G9ZRI8_9BACT</name>
<evidence type="ECO:0000256" key="1">
    <source>
        <dbReference type="ARBA" id="ARBA00010062"/>
    </source>
</evidence>
<accession>A0A1G9ZRI8</accession>
<dbReference type="PANTHER" id="PTHR47235">
    <property type="entry name" value="BLR6548 PROTEIN"/>
    <property type="match status" value="1"/>
</dbReference>
<evidence type="ECO:0000313" key="6">
    <source>
        <dbReference type="EMBL" id="SDN24009.1"/>
    </source>
</evidence>
<dbReference type="STRING" id="206665.SAMN04488516_101144"/>
<keyword evidence="7" id="KW-1185">Reference proteome</keyword>
<keyword evidence="2" id="KW-0813">Transport</keyword>
<dbReference type="OrthoDB" id="24024at2"/>
<dbReference type="CDD" id="cd06334">
    <property type="entry name" value="PBP1_ABC_ligand_binding-like"/>
    <property type="match status" value="1"/>
</dbReference>
<organism evidence="6 7">
    <name type="scientific">Desulfonauticus submarinus</name>
    <dbReference type="NCBI Taxonomy" id="206665"/>
    <lineage>
        <taxon>Bacteria</taxon>
        <taxon>Pseudomonadati</taxon>
        <taxon>Thermodesulfobacteriota</taxon>
        <taxon>Desulfovibrionia</taxon>
        <taxon>Desulfovibrionales</taxon>
        <taxon>Desulfonauticaceae</taxon>
        <taxon>Desulfonauticus</taxon>
    </lineage>
</organism>
<evidence type="ECO:0000256" key="2">
    <source>
        <dbReference type="ARBA" id="ARBA00022448"/>
    </source>
</evidence>
<dbReference type="InterPro" id="IPR028082">
    <property type="entry name" value="Peripla_BP_I"/>
</dbReference>
<dbReference type="AlphaFoldDB" id="A0A1G9ZRI8"/>
<evidence type="ECO:0000259" key="5">
    <source>
        <dbReference type="Pfam" id="PF13458"/>
    </source>
</evidence>
<sequence length="389" mass="43733">MKKLRFWLMLFISINLTFSIAWAKEIKIGVLSDLSGPTSAVGRSYAKGVMDCIKYLNSKGGINGYKIKAIQVDYAYNAQQAISAYKRFVKKEHIVALQGWGTQDTEALTRFVARDKIPTFSASYSAHLTNPKKAPFNFFIAADYSTQLRAALKFFKDNWKQKRAPRIAFIYPDHPYGLAPIPAAKNYAQKLGYEIVGEENVSLKAIDATTQLLSLKKKNPDYVWIGGTTPSTAVILKDAKKLNFHPVFFVNIWGGDENLIKLAGNTAEGVYSLQAAAIYGQDVPGMKIIKQITQNKPQMTHYIRGFASMLVMAKGIEMAAKEGKISGPRIKQALENLRNFNPLGLTPPISYFPDDHRPNMSVFIYKIEKGKFKFIQQVNLKRKKEWLGK</sequence>
<dbReference type="PANTHER" id="PTHR47235:SF1">
    <property type="entry name" value="BLR6548 PROTEIN"/>
    <property type="match status" value="1"/>
</dbReference>
<keyword evidence="4" id="KW-0029">Amino-acid transport</keyword>
<dbReference type="InterPro" id="IPR000709">
    <property type="entry name" value="Leu_Ile_Val-bd"/>
</dbReference>
<protein>
    <submittedName>
        <fullName evidence="6">Branched-chain amino acid transport system substrate-binding protein</fullName>
    </submittedName>
</protein>
<dbReference type="Pfam" id="PF13458">
    <property type="entry name" value="Peripla_BP_6"/>
    <property type="match status" value="1"/>
</dbReference>
<comment type="similarity">
    <text evidence="1">Belongs to the leucine-binding protein family.</text>
</comment>
<gene>
    <name evidence="6" type="ORF">SAMN04488516_101144</name>
</gene>
<dbReference type="GO" id="GO:0006865">
    <property type="term" value="P:amino acid transport"/>
    <property type="evidence" value="ECO:0007669"/>
    <property type="project" value="UniProtKB-KW"/>
</dbReference>
<proteinExistence type="inferred from homology"/>
<feature type="domain" description="Leucine-binding protein" evidence="5">
    <location>
        <begin position="25"/>
        <end position="370"/>
    </location>
</feature>
<dbReference type="Proteomes" id="UP000199602">
    <property type="component" value="Unassembled WGS sequence"/>
</dbReference>
<reference evidence="6 7" key="1">
    <citation type="submission" date="2016-10" db="EMBL/GenBank/DDBJ databases">
        <authorList>
            <person name="de Groot N.N."/>
        </authorList>
    </citation>
    <scope>NUCLEOTIDE SEQUENCE [LARGE SCALE GENOMIC DNA]</scope>
    <source>
        <strain evidence="6 7">DSM 15269</strain>
    </source>
</reference>
<dbReference type="RefSeq" id="WP_092061844.1">
    <property type="nucleotide sequence ID" value="NZ_FNIN01000001.1"/>
</dbReference>
<keyword evidence="3" id="KW-0732">Signal</keyword>
<dbReference type="PRINTS" id="PR00337">
    <property type="entry name" value="LEUILEVALBP"/>
</dbReference>
<dbReference type="EMBL" id="FNIN01000001">
    <property type="protein sequence ID" value="SDN24009.1"/>
    <property type="molecule type" value="Genomic_DNA"/>
</dbReference>
<dbReference type="InterPro" id="IPR028081">
    <property type="entry name" value="Leu-bd"/>
</dbReference>
<evidence type="ECO:0000313" key="7">
    <source>
        <dbReference type="Proteomes" id="UP000199602"/>
    </source>
</evidence>
<evidence type="ECO:0000256" key="3">
    <source>
        <dbReference type="ARBA" id="ARBA00022729"/>
    </source>
</evidence>